<sequence>MSNPTGLEGLPIFNDDGDRSAQGRVPRRPVPDDGAAPRRPASDDAPQRRPRDNRGATVGVVRPGGPAAPGSLSGAVGAVAAGGAARRPAPAAARPAEIQPGERRPNAGPWTGAIPVARTVAEAEAPAGADARLDAQALVDSHGPAALPGHVDPRGPADTWGGESAGPGAAPGDPGGGAAAWVGAGNRAPRPARGVQRRGMRDAEFWRQVNSLRGEVSSRLTNALAARELDEEEREALGQELIQQVVRDHNDAMLSGGERPWTPEYQVEITRALFDALFRLGRLQPLIDTPDIENIEITGTQPVLLLMGDGRTVYTEPIADSDAELIDFLQFLAARDPANERSFTRANPFLNLDLPGRVRLAAVGWVVPSPRVTIRLQRLQSVDLGVLRENGTVDTVLEEFLSAAVRARKSVVVSGQGQGSGKTTLLRSLCAALDPWESVATIETDYELYLHLEPEKHRRVVALRTREGSGEMNTSGRRVGEIDTNINVYESLRHNISRVIVGEVRGPEIVSMFQAMQMGNGSLSTVHADGARDVVERLVGMAVQDSTLSETYAYRQVAQSIDLIVFLRVDINPATGLRTRYVSEIIEVTRGEAGNPVAITDVFRPGRHGRAVPAHSPSFLEDLERAGFDINLLNFPEGLWEVPE</sequence>
<dbReference type="Pfam" id="PF00437">
    <property type="entry name" value="T2SSE"/>
    <property type="match status" value="1"/>
</dbReference>
<feature type="region of interest" description="Disordered" evidence="2">
    <location>
        <begin position="1"/>
        <end position="111"/>
    </location>
</feature>
<dbReference type="SUPFAM" id="SSF52540">
    <property type="entry name" value="P-loop containing nucleoside triphosphate hydrolases"/>
    <property type="match status" value="1"/>
</dbReference>
<reference evidence="4 5" key="1">
    <citation type="journal article" date="2019" name="Int. J. Syst. Evol. Microbiol.">
        <title>The Global Catalogue of Microorganisms (GCM) 10K type strain sequencing project: providing services to taxonomists for standard genome sequencing and annotation.</title>
        <authorList>
            <consortium name="The Broad Institute Genomics Platform"/>
            <consortium name="The Broad Institute Genome Sequencing Center for Infectious Disease"/>
            <person name="Wu L."/>
            <person name="Ma J."/>
        </authorList>
    </citation>
    <scope>NUCLEOTIDE SEQUENCE [LARGE SCALE GENOMIC DNA]</scope>
    <source>
        <strain evidence="4 5">JCM 14326</strain>
    </source>
</reference>
<feature type="domain" description="Bacterial type II secretion system protein E" evidence="3">
    <location>
        <begin position="317"/>
        <end position="565"/>
    </location>
</feature>
<dbReference type="EMBL" id="BAAANL010000004">
    <property type="protein sequence ID" value="GAA1863518.1"/>
    <property type="molecule type" value="Genomic_DNA"/>
</dbReference>
<dbReference type="CDD" id="cd01130">
    <property type="entry name" value="VirB11-like_ATPase"/>
    <property type="match status" value="1"/>
</dbReference>
<feature type="region of interest" description="Disordered" evidence="2">
    <location>
        <begin position="142"/>
        <end position="196"/>
    </location>
</feature>
<dbReference type="RefSeq" id="WP_344102582.1">
    <property type="nucleotide sequence ID" value="NZ_BAAANL010000004.1"/>
</dbReference>
<comment type="caution">
    <text evidence="4">The sequence shown here is derived from an EMBL/GenBank/DDBJ whole genome shotgun (WGS) entry which is preliminary data.</text>
</comment>
<gene>
    <name evidence="4" type="ORF">GCM10009751_21790</name>
</gene>
<dbReference type="PANTHER" id="PTHR30486">
    <property type="entry name" value="TWITCHING MOTILITY PROTEIN PILT"/>
    <property type="match status" value="1"/>
</dbReference>
<dbReference type="InterPro" id="IPR027417">
    <property type="entry name" value="P-loop_NTPase"/>
</dbReference>
<keyword evidence="5" id="KW-1185">Reference proteome</keyword>
<evidence type="ECO:0000313" key="4">
    <source>
        <dbReference type="EMBL" id="GAA1863518.1"/>
    </source>
</evidence>
<evidence type="ECO:0000256" key="1">
    <source>
        <dbReference type="ARBA" id="ARBA00006611"/>
    </source>
</evidence>
<evidence type="ECO:0000256" key="2">
    <source>
        <dbReference type="SAM" id="MobiDB-lite"/>
    </source>
</evidence>
<dbReference type="PANTHER" id="PTHR30486:SF6">
    <property type="entry name" value="TYPE IV PILUS RETRACTATION ATPASE PILT"/>
    <property type="match status" value="1"/>
</dbReference>
<dbReference type="Gene3D" id="3.30.450.380">
    <property type="match status" value="1"/>
</dbReference>
<feature type="compositionally biased region" description="Low complexity" evidence="2">
    <location>
        <begin position="179"/>
        <end position="189"/>
    </location>
</feature>
<feature type="compositionally biased region" description="Low complexity" evidence="2">
    <location>
        <begin position="55"/>
        <end position="96"/>
    </location>
</feature>
<comment type="similarity">
    <text evidence="1">Belongs to the GSP E family.</text>
</comment>
<evidence type="ECO:0000259" key="3">
    <source>
        <dbReference type="Pfam" id="PF00437"/>
    </source>
</evidence>
<organism evidence="4 5">
    <name type="scientific">Myceligenerans crystallogenes</name>
    <dbReference type="NCBI Taxonomy" id="316335"/>
    <lineage>
        <taxon>Bacteria</taxon>
        <taxon>Bacillati</taxon>
        <taxon>Actinomycetota</taxon>
        <taxon>Actinomycetes</taxon>
        <taxon>Micrococcales</taxon>
        <taxon>Promicromonosporaceae</taxon>
        <taxon>Myceligenerans</taxon>
    </lineage>
</organism>
<accession>A0ABN2NF22</accession>
<dbReference type="Gene3D" id="3.40.50.300">
    <property type="entry name" value="P-loop containing nucleotide triphosphate hydrolases"/>
    <property type="match status" value="1"/>
</dbReference>
<dbReference type="InterPro" id="IPR050921">
    <property type="entry name" value="T4SS_GSP_E_ATPase"/>
</dbReference>
<name>A0ABN2NF22_9MICO</name>
<proteinExistence type="inferred from homology"/>
<evidence type="ECO:0000313" key="5">
    <source>
        <dbReference type="Proteomes" id="UP001501094"/>
    </source>
</evidence>
<protein>
    <recommendedName>
        <fullName evidence="3">Bacterial type II secretion system protein E domain-containing protein</fullName>
    </recommendedName>
</protein>
<dbReference type="Proteomes" id="UP001501094">
    <property type="component" value="Unassembled WGS sequence"/>
</dbReference>
<dbReference type="InterPro" id="IPR001482">
    <property type="entry name" value="T2SS/T4SS_dom"/>
</dbReference>
<feature type="compositionally biased region" description="Basic and acidic residues" evidence="2">
    <location>
        <begin position="40"/>
        <end position="54"/>
    </location>
</feature>